<dbReference type="SUPFAM" id="SSF52540">
    <property type="entry name" value="P-loop containing nucleoside triphosphate hydrolases"/>
    <property type="match status" value="1"/>
</dbReference>
<name>A0AAE0Z2A9_9GAST</name>
<dbReference type="Pfam" id="PF02399">
    <property type="entry name" value="Herpes_ori_bp"/>
    <property type="match status" value="1"/>
</dbReference>
<evidence type="ECO:0000313" key="3">
    <source>
        <dbReference type="EMBL" id="KAK3761573.1"/>
    </source>
</evidence>
<evidence type="ECO:0000313" key="4">
    <source>
        <dbReference type="Proteomes" id="UP001283361"/>
    </source>
</evidence>
<dbReference type="AlphaFoldDB" id="A0AAE0Z2A9"/>
<dbReference type="InterPro" id="IPR003450">
    <property type="entry name" value="Replication_origin-bd"/>
</dbReference>
<reference evidence="3" key="1">
    <citation type="journal article" date="2023" name="G3 (Bethesda)">
        <title>A reference genome for the long-term kleptoplast-retaining sea slug Elysia crispata morphotype clarki.</title>
        <authorList>
            <person name="Eastman K.E."/>
            <person name="Pendleton A.L."/>
            <person name="Shaikh M.A."/>
            <person name="Suttiyut T."/>
            <person name="Ogas R."/>
            <person name="Tomko P."/>
            <person name="Gavelis G."/>
            <person name="Widhalm J.R."/>
            <person name="Wisecaver J.H."/>
        </authorList>
    </citation>
    <scope>NUCLEOTIDE SEQUENCE</scope>
    <source>
        <strain evidence="3">ECLA1</strain>
    </source>
</reference>
<proteinExistence type="predicted"/>
<protein>
    <recommendedName>
        <fullName evidence="2">Replication origin-binding protein domain-containing protein</fullName>
    </recommendedName>
</protein>
<dbReference type="EMBL" id="JAWDGP010004873">
    <property type="protein sequence ID" value="KAK3761573.1"/>
    <property type="molecule type" value="Genomic_DNA"/>
</dbReference>
<comment type="caution">
    <text evidence="3">The sequence shown here is derived from an EMBL/GenBank/DDBJ whole genome shotgun (WGS) entry which is preliminary data.</text>
</comment>
<dbReference type="GO" id="GO:0003688">
    <property type="term" value="F:DNA replication origin binding"/>
    <property type="evidence" value="ECO:0007669"/>
    <property type="project" value="InterPro"/>
</dbReference>
<dbReference type="InterPro" id="IPR027417">
    <property type="entry name" value="P-loop_NTPase"/>
</dbReference>
<accession>A0AAE0Z2A9</accession>
<keyword evidence="4" id="KW-1185">Reference proteome</keyword>
<dbReference type="GO" id="GO:0006260">
    <property type="term" value="P:DNA replication"/>
    <property type="evidence" value="ECO:0007669"/>
    <property type="project" value="InterPro"/>
</dbReference>
<feature type="region of interest" description="Disordered" evidence="1">
    <location>
        <begin position="1"/>
        <end position="41"/>
    </location>
</feature>
<dbReference type="GO" id="GO:0005524">
    <property type="term" value="F:ATP binding"/>
    <property type="evidence" value="ECO:0007669"/>
    <property type="project" value="InterPro"/>
</dbReference>
<evidence type="ECO:0000259" key="2">
    <source>
        <dbReference type="Pfam" id="PF02399"/>
    </source>
</evidence>
<feature type="compositionally biased region" description="Basic and acidic residues" evidence="1">
    <location>
        <begin position="29"/>
        <end position="41"/>
    </location>
</feature>
<gene>
    <name evidence="3" type="ORF">RRG08_010297</name>
</gene>
<organism evidence="3 4">
    <name type="scientific">Elysia crispata</name>
    <name type="common">lettuce slug</name>
    <dbReference type="NCBI Taxonomy" id="231223"/>
    <lineage>
        <taxon>Eukaryota</taxon>
        <taxon>Metazoa</taxon>
        <taxon>Spiralia</taxon>
        <taxon>Lophotrochozoa</taxon>
        <taxon>Mollusca</taxon>
        <taxon>Gastropoda</taxon>
        <taxon>Heterobranchia</taxon>
        <taxon>Euthyneura</taxon>
        <taxon>Panpulmonata</taxon>
        <taxon>Sacoglossa</taxon>
        <taxon>Placobranchoidea</taxon>
        <taxon>Plakobranchidae</taxon>
        <taxon>Elysia</taxon>
    </lineage>
</organism>
<evidence type="ECO:0000256" key="1">
    <source>
        <dbReference type="SAM" id="MobiDB-lite"/>
    </source>
</evidence>
<dbReference type="Gene3D" id="3.40.50.300">
    <property type="entry name" value="P-loop containing nucleotide triphosphate hydrolases"/>
    <property type="match status" value="2"/>
</dbReference>
<dbReference type="Proteomes" id="UP001283361">
    <property type="component" value="Unassembled WGS sequence"/>
</dbReference>
<sequence>MKRSRPAADDQSAPPKKKRPVVHNNSNGRKGDSEKPPKLTQREVAETQVVDFLLKSMYGFPFKSFDKHDRVKCAVHRISQRFVGMKDVAWVLRTSNVMHVKSPMGSGKTTMFLELLNSYERVLILSSRRSYSDYMCTVVPGLVNYQEVNGSITADKYPRIIIQVQSLRRIKNIKSETTFAQWDMVYIDEPHSVFQEVVSGVTSLEERRCIPAIMRRVVSNIPTVIITDAGLAPWHIRATHKYLLSSLSNRSQACFVNERMPANRRVKVFDSCLLSCTTFSKSFIPTLKKALGKEDSMLMDAEFFFMSKNASAAKNLFLTLVARAYTNNSSNGTGDIGQYLVRVLTVYKENAVVVCNTKAQALMVADFLKSSRVLQEDEIVLLTGDTSADIKNSFMLNPQAYLTNKRCLVHTTCISVGVDLNFEWAKQTFLIVDYLSSKHTPTVMAMFQAMGRCRKSTETNVFVQGRRNYPSDKKMECQNIQAAHISCVLNKTTRLDATHQRVITEATSGFGVDSYCTEFLPGTDEDDLEAAVAIMNKLERSCNGCPRMFSDVILTLMKRTFQEGDTVYRGSLEWEKSYKFLAKESDAETAVDSCRKLFTKTITKYTTMTLTSFSDMFRETNRKDRETVLNDILSVLHLFTGNFASAFSIIRRLDKDTLKKWAAHYKKLQFVEPSGAVDLMNYDSEVSSSVDADALIDKVTYRLFKNNREITSSFQDFKECVAATHRLMDTGLGNDNYDAVQTITRALVDEYEIQSDRESALKAVATATGLVLYKDNCGDLNAPYRLILPQTNLRADIHKMCAMLLL</sequence>
<feature type="domain" description="Replication origin-binding protein" evidence="2">
    <location>
        <begin position="53"/>
        <end position="463"/>
    </location>
</feature>